<dbReference type="GO" id="GO:0003899">
    <property type="term" value="F:DNA-directed RNA polymerase activity"/>
    <property type="evidence" value="ECO:0007669"/>
    <property type="project" value="UniProtKB-UniRule"/>
</dbReference>
<dbReference type="GO" id="GO:0006351">
    <property type="term" value="P:DNA-templated transcription"/>
    <property type="evidence" value="ECO:0007669"/>
    <property type="project" value="UniProtKB-UniRule"/>
</dbReference>
<dbReference type="OMA" id="KEDDKGW"/>
<dbReference type="Gene3D" id="2.40.50.140">
    <property type="entry name" value="Nucleic acid-binding proteins"/>
    <property type="match status" value="1"/>
</dbReference>
<evidence type="ECO:0000313" key="5">
    <source>
        <dbReference type="EMBL" id="CDW88762.1"/>
    </source>
</evidence>
<comment type="function">
    <text evidence="4">DNA-dependent RNA polymerase catalyzes the transcription of DNA into RNA using the four ribonucleoside triphosphates as substrates. Common component of RNA polymerases I, II and III which synthesize ribosomal RNA precursors, mRNA precursors and many functional non-coding RNAs, and small RNAs, such as 5S rRNA and tRNAs, respectively.</text>
</comment>
<evidence type="ECO:0000256" key="3">
    <source>
        <dbReference type="ARBA" id="ARBA00023242"/>
    </source>
</evidence>
<comment type="subcellular location">
    <subcellularLocation>
        <location evidence="1">Nucleus</location>
    </subcellularLocation>
</comment>
<dbReference type="GO" id="GO:0005665">
    <property type="term" value="C:RNA polymerase II, core complex"/>
    <property type="evidence" value="ECO:0007669"/>
    <property type="project" value="UniProtKB-UniRule"/>
</dbReference>
<evidence type="ECO:0000313" key="6">
    <source>
        <dbReference type="Proteomes" id="UP000039865"/>
    </source>
</evidence>
<dbReference type="GO" id="GO:0005666">
    <property type="term" value="C:RNA polymerase III complex"/>
    <property type="evidence" value="ECO:0007669"/>
    <property type="project" value="TreeGrafter"/>
</dbReference>
<evidence type="ECO:0000256" key="4">
    <source>
        <dbReference type="PIRNR" id="PIRNR000779"/>
    </source>
</evidence>
<dbReference type="PANTHER" id="PTHR10917:SF0">
    <property type="entry name" value="DNA-DIRECTED RNA POLYMERASES I, II, AND III SUBUNIT RPABC3"/>
    <property type="match status" value="1"/>
</dbReference>
<keyword evidence="3 4" id="KW-0539">Nucleus</keyword>
<dbReference type="AlphaFoldDB" id="A0A078B622"/>
<dbReference type="PIRSF" id="PIRSF000779">
    <property type="entry name" value="RNA_pol_Rpb8"/>
    <property type="match status" value="1"/>
</dbReference>
<name>A0A078B622_STYLE</name>
<protein>
    <recommendedName>
        <fullName evidence="4">DNA-directed RNA polymerases I, II, and III subunit RPABC3</fullName>
    </recommendedName>
</protein>
<dbReference type="SMART" id="SM00658">
    <property type="entry name" value="RPOL8c"/>
    <property type="match status" value="1"/>
</dbReference>
<comment type="similarity">
    <text evidence="2 4">Belongs to the eukaryotic RPB8 RNA polymerase subunit family.</text>
</comment>
<dbReference type="Pfam" id="PF03870">
    <property type="entry name" value="RNA_pol_Rpb8"/>
    <property type="match status" value="1"/>
</dbReference>
<reference evidence="5 6" key="1">
    <citation type="submission" date="2014-06" db="EMBL/GenBank/DDBJ databases">
        <authorList>
            <person name="Swart Estienne"/>
        </authorList>
    </citation>
    <scope>NUCLEOTIDE SEQUENCE [LARGE SCALE GENOMIC DNA]</scope>
    <source>
        <strain evidence="5 6">130c</strain>
    </source>
</reference>
<dbReference type="InterPro" id="IPR012340">
    <property type="entry name" value="NA-bd_OB-fold"/>
</dbReference>
<dbReference type="PANTHER" id="PTHR10917">
    <property type="entry name" value="DNA-DIRECTED RNA POLYMERASES I, II, AND III SUBUNIT RPABC3"/>
    <property type="match status" value="1"/>
</dbReference>
<dbReference type="OrthoDB" id="307568at2759"/>
<dbReference type="GO" id="GO:0005736">
    <property type="term" value="C:RNA polymerase I complex"/>
    <property type="evidence" value="ECO:0007669"/>
    <property type="project" value="TreeGrafter"/>
</dbReference>
<dbReference type="InterPro" id="IPR005570">
    <property type="entry name" value="RPABC3"/>
</dbReference>
<dbReference type="InParanoid" id="A0A078B622"/>
<evidence type="ECO:0000256" key="2">
    <source>
        <dbReference type="ARBA" id="ARBA00008912"/>
    </source>
</evidence>
<dbReference type="Proteomes" id="UP000039865">
    <property type="component" value="Unassembled WGS sequence"/>
</dbReference>
<accession>A0A078B622</accession>
<dbReference type="EMBL" id="CCKQ01016879">
    <property type="protein sequence ID" value="CDW88762.1"/>
    <property type="molecule type" value="Genomic_DNA"/>
</dbReference>
<proteinExistence type="inferred from homology"/>
<organism evidence="5 6">
    <name type="scientific">Stylonychia lemnae</name>
    <name type="common">Ciliate</name>
    <dbReference type="NCBI Taxonomy" id="5949"/>
    <lineage>
        <taxon>Eukaryota</taxon>
        <taxon>Sar</taxon>
        <taxon>Alveolata</taxon>
        <taxon>Ciliophora</taxon>
        <taxon>Intramacronucleata</taxon>
        <taxon>Spirotrichea</taxon>
        <taxon>Stichotrichia</taxon>
        <taxon>Sporadotrichida</taxon>
        <taxon>Oxytrichidae</taxon>
        <taxon>Stylonychinae</taxon>
        <taxon>Stylonychia</taxon>
    </lineage>
</organism>
<gene>
    <name evidence="5" type="primary">Contig2489.g2677</name>
    <name evidence="5" type="ORF">STYLEM_17886</name>
</gene>
<dbReference type="SUPFAM" id="SSF50249">
    <property type="entry name" value="Nucleic acid-binding proteins"/>
    <property type="match status" value="1"/>
</dbReference>
<keyword evidence="6" id="KW-1185">Reference proteome</keyword>
<evidence type="ECO:0000256" key="1">
    <source>
        <dbReference type="ARBA" id="ARBA00004123"/>
    </source>
</evidence>
<dbReference type="FunCoup" id="A0A078B622">
    <property type="interactions" value="549"/>
</dbReference>
<sequence>MDRAKIIDDTIQVININKDGKFFEKVSRIEARSEVNKLDIQLDVNTDIYPMEKDAYYAMCIASSVNTDGSEDFDIFRYQHEGSSGPDGLGSLLDQYQYVMHGKVFKYTIDNDKISVFISYGGLLMSLTGSLKDLKNLEIDSRVYLLLKKI</sequence>